<protein>
    <submittedName>
        <fullName evidence="1">SGNH/GDSL hydrolase family protein</fullName>
    </submittedName>
</protein>
<dbReference type="SUPFAM" id="SSF52266">
    <property type="entry name" value="SGNH hydrolase"/>
    <property type="match status" value="1"/>
</dbReference>
<organism evidence="1 2">
    <name type="scientific">Candidatus Eisenbergiella merdipullorum</name>
    <dbReference type="NCBI Taxonomy" id="2838553"/>
    <lineage>
        <taxon>Bacteria</taxon>
        <taxon>Bacillati</taxon>
        <taxon>Bacillota</taxon>
        <taxon>Clostridia</taxon>
        <taxon>Lachnospirales</taxon>
        <taxon>Lachnospiraceae</taxon>
        <taxon>Eisenbergiella</taxon>
    </lineage>
</organism>
<comment type="caution">
    <text evidence="1">The sequence shown here is derived from an EMBL/GenBank/DDBJ whole genome shotgun (WGS) entry which is preliminary data.</text>
</comment>
<accession>A0A9D2I6V8</accession>
<dbReference type="Gene3D" id="3.40.50.1110">
    <property type="entry name" value="SGNH hydrolase"/>
    <property type="match status" value="1"/>
</dbReference>
<reference evidence="1" key="2">
    <citation type="submission" date="2021-04" db="EMBL/GenBank/DDBJ databases">
        <authorList>
            <person name="Gilroy R."/>
        </authorList>
    </citation>
    <scope>NUCLEOTIDE SEQUENCE</scope>
    <source>
        <strain evidence="1">CHK179-7159</strain>
    </source>
</reference>
<name>A0A9D2I6V8_9FIRM</name>
<dbReference type="EMBL" id="DWYY01000092">
    <property type="protein sequence ID" value="HJA93172.1"/>
    <property type="molecule type" value="Genomic_DNA"/>
</dbReference>
<dbReference type="GO" id="GO:0016787">
    <property type="term" value="F:hydrolase activity"/>
    <property type="evidence" value="ECO:0007669"/>
    <property type="project" value="UniProtKB-KW"/>
</dbReference>
<proteinExistence type="predicted"/>
<dbReference type="InterPro" id="IPR036514">
    <property type="entry name" value="SGNH_hydro_sf"/>
</dbReference>
<sequence length="205" mass="23384">MKKILLLGDSIRLGYDSLVKMAFEGKAQVFYPQENCRFAAYVLMNLHIWKEQLGCGGDIDCVHWNAGLWDTLVLYQDGTLTPIDVYGVYIDRICKRLRLLFPKAKIIFATSTPVDEALFPEPDKKMRYNKDIEMFNEVAIEKVKRNGGEINDLYSFLKDTPAEYHSDMTHFYTKAATEAITGKVLESIGRCLDIEASPIQIFPAK</sequence>
<dbReference type="CDD" id="cd00229">
    <property type="entry name" value="SGNH_hydrolase"/>
    <property type="match status" value="1"/>
</dbReference>
<gene>
    <name evidence="1" type="ORF">H9717_08695</name>
</gene>
<evidence type="ECO:0000313" key="2">
    <source>
        <dbReference type="Proteomes" id="UP000886858"/>
    </source>
</evidence>
<reference evidence="1" key="1">
    <citation type="journal article" date="2021" name="PeerJ">
        <title>Extensive microbial diversity within the chicken gut microbiome revealed by metagenomics and culture.</title>
        <authorList>
            <person name="Gilroy R."/>
            <person name="Ravi A."/>
            <person name="Getino M."/>
            <person name="Pursley I."/>
            <person name="Horton D.L."/>
            <person name="Alikhan N.F."/>
            <person name="Baker D."/>
            <person name="Gharbi K."/>
            <person name="Hall N."/>
            <person name="Watson M."/>
            <person name="Adriaenssens E.M."/>
            <person name="Foster-Nyarko E."/>
            <person name="Jarju S."/>
            <person name="Secka A."/>
            <person name="Antonio M."/>
            <person name="Oren A."/>
            <person name="Chaudhuri R.R."/>
            <person name="La Ragione R."/>
            <person name="Hildebrand F."/>
            <person name="Pallen M.J."/>
        </authorList>
    </citation>
    <scope>NUCLEOTIDE SEQUENCE</scope>
    <source>
        <strain evidence="1">CHK179-7159</strain>
    </source>
</reference>
<dbReference type="AlphaFoldDB" id="A0A9D2I6V8"/>
<evidence type="ECO:0000313" key="1">
    <source>
        <dbReference type="EMBL" id="HJA93172.1"/>
    </source>
</evidence>
<keyword evidence="1" id="KW-0378">Hydrolase</keyword>
<dbReference type="Proteomes" id="UP000886858">
    <property type="component" value="Unassembled WGS sequence"/>
</dbReference>